<dbReference type="PANTHER" id="PTHR43649">
    <property type="entry name" value="ARABINOSE-BINDING PROTEIN-RELATED"/>
    <property type="match status" value="1"/>
</dbReference>
<evidence type="ECO:0000256" key="3">
    <source>
        <dbReference type="ARBA" id="ARBA00023136"/>
    </source>
</evidence>
<evidence type="ECO:0000313" key="8">
    <source>
        <dbReference type="Proteomes" id="UP001596989"/>
    </source>
</evidence>
<sequence length="569" mass="65026">MISRYFKTVWIAIIVICMALTGCSKEQPGESEKMSGGTEVVKQTPGKDKNGGDMEKNASGNDEAAKAGSLPDKYDPPIELSTVMFNFNYPKFDEGDDLNNNRWTRHIEEQFGIKVDTWWDVPSGQYQQKTNLMIASGKIPDFFAVTPTQFKQLYEADLIEDLTDVYRDYVTDKTRAVIEGAGQEVMASATLDGKLMAIPWSGLVKEQVPVIWIRKDWMEKLDMSPPTTMDDVLAISEAFTTKDPDGNSKDDTFGLGMYKELGYLFTGFVNAHHAYKGIWIEKNGKLAYSSIQPEMKTALEQMQKLYQSGQIDPEYGVKTNEKFREMIGEGKIGMYFGGLGDPNGFLYKVTPDIEWLPFAVPSIDNEPAKLQHGLNIFNYYWVVKKGTKHPEALFKLTDMWLYYFYETMSQQEYEEYVAVDRLGYWMSAPMKIYRPIRADDTTAIIKVLNGELSVDQLAMRPKGTYEKIVKFMEGDMSQWSHRWQFGPDSSGAIAIQYDENNQYKPDQFITTPTPAMVKKKPTLEKLEDEMIHKIMQGASLDEFDEFVAKWKKLGGDEITEEVNEWYESQ</sequence>
<keyword evidence="5" id="KW-0449">Lipoprotein</keyword>
<evidence type="ECO:0000256" key="6">
    <source>
        <dbReference type="SAM" id="MobiDB-lite"/>
    </source>
</evidence>
<organism evidence="7 8">
    <name type="scientific">Paenibacillus chungangensis</name>
    <dbReference type="NCBI Taxonomy" id="696535"/>
    <lineage>
        <taxon>Bacteria</taxon>
        <taxon>Bacillati</taxon>
        <taxon>Bacillota</taxon>
        <taxon>Bacilli</taxon>
        <taxon>Bacillales</taxon>
        <taxon>Paenibacillaceae</taxon>
        <taxon>Paenibacillus</taxon>
    </lineage>
</organism>
<dbReference type="Gene3D" id="3.40.190.10">
    <property type="entry name" value="Periplasmic binding protein-like II"/>
    <property type="match status" value="3"/>
</dbReference>
<proteinExistence type="predicted"/>
<dbReference type="EMBL" id="JBHTJZ010000005">
    <property type="protein sequence ID" value="MFD0959051.1"/>
    <property type="molecule type" value="Genomic_DNA"/>
</dbReference>
<dbReference type="InterPro" id="IPR050490">
    <property type="entry name" value="Bact_solute-bd_prot1"/>
</dbReference>
<evidence type="ECO:0000256" key="4">
    <source>
        <dbReference type="ARBA" id="ARBA00023139"/>
    </source>
</evidence>
<reference evidence="8" key="1">
    <citation type="journal article" date="2019" name="Int. J. Syst. Evol. Microbiol.">
        <title>The Global Catalogue of Microorganisms (GCM) 10K type strain sequencing project: providing services to taxonomists for standard genome sequencing and annotation.</title>
        <authorList>
            <consortium name="The Broad Institute Genomics Platform"/>
            <consortium name="The Broad Institute Genome Sequencing Center for Infectious Disease"/>
            <person name="Wu L."/>
            <person name="Ma J."/>
        </authorList>
    </citation>
    <scope>NUCLEOTIDE SEQUENCE [LARGE SCALE GENOMIC DNA]</scope>
    <source>
        <strain evidence="8">CCUG 59129</strain>
    </source>
</reference>
<dbReference type="InterPro" id="IPR006059">
    <property type="entry name" value="SBP"/>
</dbReference>
<dbReference type="PANTHER" id="PTHR43649:SF33">
    <property type="entry name" value="POLYGALACTURONAN_RHAMNOGALACTURONAN-BINDING PROTEIN YTCQ"/>
    <property type="match status" value="1"/>
</dbReference>
<accession>A0ABW3HNH3</accession>
<dbReference type="RefSeq" id="WP_377562891.1">
    <property type="nucleotide sequence ID" value="NZ_JBHTJZ010000005.1"/>
</dbReference>
<gene>
    <name evidence="7" type="ORF">ACFQ2I_06560</name>
</gene>
<evidence type="ECO:0000256" key="2">
    <source>
        <dbReference type="ARBA" id="ARBA00022729"/>
    </source>
</evidence>
<keyword evidence="2" id="KW-0732">Signal</keyword>
<dbReference type="SUPFAM" id="SSF53850">
    <property type="entry name" value="Periplasmic binding protein-like II"/>
    <property type="match status" value="1"/>
</dbReference>
<dbReference type="Proteomes" id="UP001596989">
    <property type="component" value="Unassembled WGS sequence"/>
</dbReference>
<keyword evidence="1" id="KW-1003">Cell membrane</keyword>
<feature type="region of interest" description="Disordered" evidence="6">
    <location>
        <begin position="27"/>
        <end position="73"/>
    </location>
</feature>
<evidence type="ECO:0000313" key="7">
    <source>
        <dbReference type="EMBL" id="MFD0959051.1"/>
    </source>
</evidence>
<name>A0ABW3HNH3_9BACL</name>
<comment type="caution">
    <text evidence="7">The sequence shown here is derived from an EMBL/GenBank/DDBJ whole genome shotgun (WGS) entry which is preliminary data.</text>
</comment>
<keyword evidence="8" id="KW-1185">Reference proteome</keyword>
<keyword evidence="4" id="KW-0564">Palmitate</keyword>
<protein>
    <submittedName>
        <fullName evidence="7">Extracellular solute-binding protein</fullName>
    </submittedName>
</protein>
<evidence type="ECO:0000256" key="5">
    <source>
        <dbReference type="ARBA" id="ARBA00023288"/>
    </source>
</evidence>
<evidence type="ECO:0000256" key="1">
    <source>
        <dbReference type="ARBA" id="ARBA00022475"/>
    </source>
</evidence>
<feature type="compositionally biased region" description="Basic and acidic residues" evidence="6">
    <location>
        <begin position="45"/>
        <end position="56"/>
    </location>
</feature>
<dbReference type="PROSITE" id="PS51257">
    <property type="entry name" value="PROKAR_LIPOPROTEIN"/>
    <property type="match status" value="1"/>
</dbReference>
<keyword evidence="3" id="KW-0472">Membrane</keyword>
<dbReference type="Pfam" id="PF01547">
    <property type="entry name" value="SBP_bac_1"/>
    <property type="match status" value="1"/>
</dbReference>